<dbReference type="Pfam" id="PF08573">
    <property type="entry name" value="SAE2"/>
    <property type="match status" value="1"/>
</dbReference>
<evidence type="ECO:0000256" key="2">
    <source>
        <dbReference type="ARBA" id="ARBA00022763"/>
    </source>
</evidence>
<feature type="compositionally biased region" description="Acidic residues" evidence="4">
    <location>
        <begin position="170"/>
        <end position="182"/>
    </location>
</feature>
<dbReference type="RefSeq" id="XP_017989612.1">
    <property type="nucleotide sequence ID" value="XM_018134116.1"/>
</dbReference>
<keyword evidence="7" id="KW-1185">Reference proteome</keyword>
<dbReference type="Proteomes" id="UP000243052">
    <property type="component" value="Chromosome viii"/>
</dbReference>
<organism evidence="6 7">
    <name type="scientific">Eremothecium sinecaudum</name>
    <dbReference type="NCBI Taxonomy" id="45286"/>
    <lineage>
        <taxon>Eukaryota</taxon>
        <taxon>Fungi</taxon>
        <taxon>Dikarya</taxon>
        <taxon>Ascomycota</taxon>
        <taxon>Saccharomycotina</taxon>
        <taxon>Saccharomycetes</taxon>
        <taxon>Saccharomycetales</taxon>
        <taxon>Saccharomycetaceae</taxon>
        <taxon>Eremothecium</taxon>
    </lineage>
</organism>
<evidence type="ECO:0000256" key="1">
    <source>
        <dbReference type="ARBA" id="ARBA00004123"/>
    </source>
</evidence>
<dbReference type="GO" id="GO:0005634">
    <property type="term" value="C:nucleus"/>
    <property type="evidence" value="ECO:0007669"/>
    <property type="project" value="UniProtKB-SubCell"/>
</dbReference>
<proteinExistence type="predicted"/>
<keyword evidence="2" id="KW-0227">DNA damage</keyword>
<feature type="domain" description="DNA endonuclease activator Ctp1 C-terminal" evidence="5">
    <location>
        <begin position="235"/>
        <end position="295"/>
    </location>
</feature>
<dbReference type="InterPro" id="IPR013882">
    <property type="entry name" value="Ctp1_C"/>
</dbReference>
<keyword evidence="3" id="KW-0539">Nucleus</keyword>
<evidence type="ECO:0000313" key="7">
    <source>
        <dbReference type="Proteomes" id="UP000243052"/>
    </source>
</evidence>
<evidence type="ECO:0000259" key="5">
    <source>
        <dbReference type="Pfam" id="PF08573"/>
    </source>
</evidence>
<evidence type="ECO:0000313" key="6">
    <source>
        <dbReference type="EMBL" id="AMD22616.1"/>
    </source>
</evidence>
<gene>
    <name evidence="6" type="ORF">AW171_hschr84666</name>
</gene>
<dbReference type="GeneID" id="28725976"/>
<comment type="subcellular location">
    <subcellularLocation>
        <location evidence="1">Nucleus</location>
    </subcellularLocation>
</comment>
<dbReference type="AlphaFoldDB" id="A0A0X8HVR1"/>
<dbReference type="STRING" id="45286.A0A0X8HVR1"/>
<evidence type="ECO:0000256" key="3">
    <source>
        <dbReference type="ARBA" id="ARBA00023242"/>
    </source>
</evidence>
<dbReference type="EMBL" id="CP014248">
    <property type="protein sequence ID" value="AMD22616.1"/>
    <property type="molecule type" value="Genomic_DNA"/>
</dbReference>
<sequence>MTAGSQSYELKDWLRDLSWEHIISLQYDIADELARRVRDMQNNQRRMPSNTSDTEDITWSEISEKHRSPSGKFFVSARNQHIPSDADLNSQPLIPGTLELNGKQFLLTSSPLKKDTFGENSKASNYMQSSPAMNSPNVKIESPQKPLFKSYTKIPQLKQESLRPKVVSDVEGDEEQISDSEGDLTGPIIKDPPSSLRRPKRIKVDFNINPITKRPWIYEDFSPNHEVINTLSKSRLKDYRRTKMNEMAGIEQEETKTLANHDASFNESFPLYENLRHRSKSPPGYGRMDFPTTQELREEKELAQEMIYQRTKHRFKMAVQTGIPRSEREYYFKNAQLNEWVDNGEITWSKDKLQVYRKTPIR</sequence>
<name>A0A0X8HVR1_9SACH</name>
<dbReference type="OrthoDB" id="5801062at2759"/>
<feature type="region of interest" description="Disordered" evidence="4">
    <location>
        <begin position="163"/>
        <end position="196"/>
    </location>
</feature>
<accession>A0A0X8HVR1</accession>
<reference evidence="6 7" key="1">
    <citation type="submission" date="2016-01" db="EMBL/GenBank/DDBJ databases">
        <title>Genome sequence of the yeast Holleya sinecauda.</title>
        <authorList>
            <person name="Dietrich F.S."/>
        </authorList>
    </citation>
    <scope>NUCLEOTIDE SEQUENCE [LARGE SCALE GENOMIC DNA]</scope>
    <source>
        <strain evidence="6 7">ATCC 58844</strain>
    </source>
</reference>
<evidence type="ECO:0000256" key="4">
    <source>
        <dbReference type="SAM" id="MobiDB-lite"/>
    </source>
</evidence>
<dbReference type="GO" id="GO:0006281">
    <property type="term" value="P:DNA repair"/>
    <property type="evidence" value="ECO:0007669"/>
    <property type="project" value="InterPro"/>
</dbReference>
<protein>
    <submittedName>
        <fullName evidence="6">HHL154Wp</fullName>
    </submittedName>
</protein>